<sequence>MVADESSTDKRLAQRIPEEIASEGAIDVVDELFAEDVVAHINPLGGVEGRDEFQELPQRMRAAFPNLQATVDQIVAEGDHVAMHVTLSGTHRGPFMGINPTEESFEIEHAIFVRFADDEIVELWGQLDAFGLLRQLGVIEAPME</sequence>
<dbReference type="PANTHER" id="PTHR38436">
    <property type="entry name" value="POLYKETIDE CYCLASE SNOAL-LIKE DOMAIN"/>
    <property type="match status" value="1"/>
</dbReference>
<name>A0ABU2FFE2_9EURY</name>
<dbReference type="EMBL" id="JAMQON010000005">
    <property type="protein sequence ID" value="MDS0260983.1"/>
    <property type="molecule type" value="Genomic_DNA"/>
</dbReference>
<dbReference type="Proteomes" id="UP001259659">
    <property type="component" value="Unassembled WGS sequence"/>
</dbReference>
<organism evidence="1 2">
    <name type="scientific">Haloarcula saliterrae</name>
    <dbReference type="NCBI Taxonomy" id="2950534"/>
    <lineage>
        <taxon>Archaea</taxon>
        <taxon>Methanobacteriati</taxon>
        <taxon>Methanobacteriota</taxon>
        <taxon>Stenosarchaea group</taxon>
        <taxon>Halobacteria</taxon>
        <taxon>Halobacteriales</taxon>
        <taxon>Haloarculaceae</taxon>
        <taxon>Haloarcula</taxon>
    </lineage>
</organism>
<dbReference type="Pfam" id="PF07366">
    <property type="entry name" value="SnoaL"/>
    <property type="match status" value="1"/>
</dbReference>
<comment type="caution">
    <text evidence="1">The sequence shown here is derived from an EMBL/GenBank/DDBJ whole genome shotgun (WGS) entry which is preliminary data.</text>
</comment>
<dbReference type="RefSeq" id="WP_310920766.1">
    <property type="nucleotide sequence ID" value="NZ_JAMQON010000005.1"/>
</dbReference>
<dbReference type="Gene3D" id="3.10.450.50">
    <property type="match status" value="1"/>
</dbReference>
<protein>
    <submittedName>
        <fullName evidence="1">Ester cyclase</fullName>
    </submittedName>
</protein>
<dbReference type="InterPro" id="IPR032710">
    <property type="entry name" value="NTF2-like_dom_sf"/>
</dbReference>
<dbReference type="SUPFAM" id="SSF54427">
    <property type="entry name" value="NTF2-like"/>
    <property type="match status" value="1"/>
</dbReference>
<proteinExistence type="predicted"/>
<evidence type="ECO:0000313" key="1">
    <source>
        <dbReference type="EMBL" id="MDS0260983.1"/>
    </source>
</evidence>
<dbReference type="PANTHER" id="PTHR38436:SF1">
    <property type="entry name" value="ESTER CYCLASE"/>
    <property type="match status" value="1"/>
</dbReference>
<keyword evidence="2" id="KW-1185">Reference proteome</keyword>
<reference evidence="1 2" key="1">
    <citation type="submission" date="2022-06" db="EMBL/GenBank/DDBJ databases">
        <title>Haloarcula sp. a new haloarchaeum isolate from saline soil.</title>
        <authorList>
            <person name="Strakova D."/>
            <person name="Galisteo C."/>
            <person name="Sanchez-Porro C."/>
            <person name="Ventosa A."/>
        </authorList>
    </citation>
    <scope>NUCLEOTIDE SEQUENCE [LARGE SCALE GENOMIC DNA]</scope>
    <source>
        <strain evidence="1 2">S1CR25-12</strain>
    </source>
</reference>
<accession>A0ABU2FFE2</accession>
<gene>
    <name evidence="1" type="ORF">NDI56_16400</name>
</gene>
<evidence type="ECO:0000313" key="2">
    <source>
        <dbReference type="Proteomes" id="UP001259659"/>
    </source>
</evidence>
<dbReference type="InterPro" id="IPR009959">
    <property type="entry name" value="Cyclase_SnoaL-like"/>
</dbReference>